<reference evidence="2 3" key="1">
    <citation type="journal article" date="2018" name="Nat. Genet.">
        <title>The Rosa genome provides new insights in the design of modern roses.</title>
        <authorList>
            <person name="Bendahmane M."/>
        </authorList>
    </citation>
    <scope>NUCLEOTIDE SEQUENCE [LARGE SCALE GENOMIC DNA]</scope>
    <source>
        <strain evidence="3">cv. Old Blush</strain>
    </source>
</reference>
<keyword evidence="1" id="KW-0732">Signal</keyword>
<dbReference type="EMBL" id="PDCK01000040">
    <property type="protein sequence ID" value="PRQ49544.1"/>
    <property type="molecule type" value="Genomic_DNA"/>
</dbReference>
<feature type="chain" id="PRO_5015130931" evidence="1">
    <location>
        <begin position="21"/>
        <end position="174"/>
    </location>
</feature>
<feature type="signal peptide" evidence="1">
    <location>
        <begin position="1"/>
        <end position="20"/>
    </location>
</feature>
<proteinExistence type="predicted"/>
<dbReference type="Proteomes" id="UP000238479">
    <property type="component" value="Chromosome 2"/>
</dbReference>
<accession>A0A2P6RSX9</accession>
<evidence type="ECO:0000313" key="3">
    <source>
        <dbReference type="Proteomes" id="UP000238479"/>
    </source>
</evidence>
<dbReference type="Gramene" id="PRQ49544">
    <property type="protein sequence ID" value="PRQ49544"/>
    <property type="gene ID" value="RchiOBHm_Chr2g0123121"/>
</dbReference>
<gene>
    <name evidence="2" type="ORF">RchiOBHm_Chr2g0123121</name>
</gene>
<organism evidence="2 3">
    <name type="scientific">Rosa chinensis</name>
    <name type="common">China rose</name>
    <dbReference type="NCBI Taxonomy" id="74649"/>
    <lineage>
        <taxon>Eukaryota</taxon>
        <taxon>Viridiplantae</taxon>
        <taxon>Streptophyta</taxon>
        <taxon>Embryophyta</taxon>
        <taxon>Tracheophyta</taxon>
        <taxon>Spermatophyta</taxon>
        <taxon>Magnoliopsida</taxon>
        <taxon>eudicotyledons</taxon>
        <taxon>Gunneridae</taxon>
        <taxon>Pentapetalae</taxon>
        <taxon>rosids</taxon>
        <taxon>fabids</taxon>
        <taxon>Rosales</taxon>
        <taxon>Rosaceae</taxon>
        <taxon>Rosoideae</taxon>
        <taxon>Rosoideae incertae sedis</taxon>
        <taxon>Rosa</taxon>
    </lineage>
</organism>
<evidence type="ECO:0000313" key="2">
    <source>
        <dbReference type="EMBL" id="PRQ49544.1"/>
    </source>
</evidence>
<sequence length="174" mass="19936">MWPCGLISLSLLPFSRLATQKNIPFQKKSHSSSSPEHHTYNHELSHFPLLSNKDILSLPLHSRTTTPLLISFFSSSSQKPRPPHQNPILSFSISSFSYFLLLHFILISSPHQNLFLLHFSSSPRFSFHLTKISSSPRFSFLTKIYLTKIPSSHQFHKFQRGSPSIKNFITINFG</sequence>
<dbReference type="AlphaFoldDB" id="A0A2P6RSX9"/>
<protein>
    <submittedName>
        <fullName evidence="2">Uncharacterized protein</fullName>
    </submittedName>
</protein>
<comment type="caution">
    <text evidence="2">The sequence shown here is derived from an EMBL/GenBank/DDBJ whole genome shotgun (WGS) entry which is preliminary data.</text>
</comment>
<evidence type="ECO:0000256" key="1">
    <source>
        <dbReference type="SAM" id="SignalP"/>
    </source>
</evidence>
<name>A0A2P6RSX9_ROSCH</name>
<keyword evidence="3" id="KW-1185">Reference proteome</keyword>